<proteinExistence type="predicted"/>
<evidence type="ECO:0000313" key="3">
    <source>
        <dbReference type="Proteomes" id="UP001201262"/>
    </source>
</evidence>
<feature type="chain" id="PRO_5042091609" description="Secreted protein" evidence="1">
    <location>
        <begin position="18"/>
        <end position="114"/>
    </location>
</feature>
<dbReference type="Proteomes" id="UP001201262">
    <property type="component" value="Unassembled WGS sequence"/>
</dbReference>
<protein>
    <recommendedName>
        <fullName evidence="4">Secreted protein</fullName>
    </recommendedName>
</protein>
<gene>
    <name evidence="2" type="ORF">BGW36DRAFT_387153</name>
</gene>
<comment type="caution">
    <text evidence="2">The sequence shown here is derived from an EMBL/GenBank/DDBJ whole genome shotgun (WGS) entry which is preliminary data.</text>
</comment>
<organism evidence="2 3">
    <name type="scientific">Talaromyces proteolyticus</name>
    <dbReference type="NCBI Taxonomy" id="1131652"/>
    <lineage>
        <taxon>Eukaryota</taxon>
        <taxon>Fungi</taxon>
        <taxon>Dikarya</taxon>
        <taxon>Ascomycota</taxon>
        <taxon>Pezizomycotina</taxon>
        <taxon>Eurotiomycetes</taxon>
        <taxon>Eurotiomycetidae</taxon>
        <taxon>Eurotiales</taxon>
        <taxon>Trichocomaceae</taxon>
        <taxon>Talaromyces</taxon>
        <taxon>Talaromyces sect. Bacilispori</taxon>
    </lineage>
</organism>
<evidence type="ECO:0000256" key="1">
    <source>
        <dbReference type="SAM" id="SignalP"/>
    </source>
</evidence>
<dbReference type="EMBL" id="JAJTJA010000011">
    <property type="protein sequence ID" value="KAH8692183.1"/>
    <property type="molecule type" value="Genomic_DNA"/>
</dbReference>
<accession>A0AAD4KK93</accession>
<keyword evidence="1" id="KW-0732">Signal</keyword>
<dbReference type="GeneID" id="70247367"/>
<sequence length="114" mass="12613">MRSTFLILGGEFVGSLGARVCVAARPAGVSPEGIFAYWTIVFSSMSRQLFLNTKIAVHIHKYYNLSVADPFLHINWPLRSRMPAESSLSGYSTLAASGDQRLRAYGFRTTVCFC</sequence>
<evidence type="ECO:0008006" key="4">
    <source>
        <dbReference type="Google" id="ProtNLM"/>
    </source>
</evidence>
<keyword evidence="3" id="KW-1185">Reference proteome</keyword>
<evidence type="ECO:0000313" key="2">
    <source>
        <dbReference type="EMBL" id="KAH8692183.1"/>
    </source>
</evidence>
<name>A0AAD4KK93_9EURO</name>
<dbReference type="RefSeq" id="XP_046068180.1">
    <property type="nucleotide sequence ID" value="XM_046217080.1"/>
</dbReference>
<dbReference type="AlphaFoldDB" id="A0AAD4KK93"/>
<reference evidence="2" key="1">
    <citation type="submission" date="2021-12" db="EMBL/GenBank/DDBJ databases">
        <title>Convergent genome expansion in fungi linked to evolution of root-endophyte symbiosis.</title>
        <authorList>
            <consortium name="DOE Joint Genome Institute"/>
            <person name="Ke Y.-H."/>
            <person name="Bonito G."/>
            <person name="Liao H.-L."/>
            <person name="Looney B."/>
            <person name="Rojas-Flechas A."/>
            <person name="Nash J."/>
            <person name="Hameed K."/>
            <person name="Schadt C."/>
            <person name="Martin F."/>
            <person name="Crous P.W."/>
            <person name="Miettinen O."/>
            <person name="Magnuson J.K."/>
            <person name="Labbe J."/>
            <person name="Jacobson D."/>
            <person name="Doktycz M.J."/>
            <person name="Veneault-Fourrey C."/>
            <person name="Kuo A."/>
            <person name="Mondo S."/>
            <person name="Calhoun S."/>
            <person name="Riley R."/>
            <person name="Ohm R."/>
            <person name="LaButti K."/>
            <person name="Andreopoulos B."/>
            <person name="Pangilinan J."/>
            <person name="Nolan M."/>
            <person name="Tritt A."/>
            <person name="Clum A."/>
            <person name="Lipzen A."/>
            <person name="Daum C."/>
            <person name="Barry K."/>
            <person name="Grigoriev I.V."/>
            <person name="Vilgalys R."/>
        </authorList>
    </citation>
    <scope>NUCLEOTIDE SEQUENCE</scope>
    <source>
        <strain evidence="2">PMI_201</strain>
    </source>
</reference>
<feature type="signal peptide" evidence="1">
    <location>
        <begin position="1"/>
        <end position="17"/>
    </location>
</feature>